<dbReference type="Pfam" id="PF00742">
    <property type="entry name" value="Homoserine_dh"/>
    <property type="match status" value="1"/>
</dbReference>
<dbReference type="InterPro" id="IPR019811">
    <property type="entry name" value="HDH_CS"/>
</dbReference>
<dbReference type="GO" id="GO:0009086">
    <property type="term" value="P:methionine biosynthetic process"/>
    <property type="evidence" value="ECO:0007669"/>
    <property type="project" value="UniProtKB-KW"/>
</dbReference>
<keyword evidence="6" id="KW-0028">Amino-acid biosynthesis</keyword>
<proteinExistence type="inferred from homology"/>
<evidence type="ECO:0000256" key="4">
    <source>
        <dbReference type="ARBA" id="ARBA00013213"/>
    </source>
</evidence>
<protein>
    <recommendedName>
        <fullName evidence="5">Homoserine dehydrogenase</fullName>
        <ecNumber evidence="4">1.1.1.3</ecNumber>
    </recommendedName>
</protein>
<feature type="binding site" evidence="11">
    <location>
        <begin position="7"/>
        <end position="12"/>
    </location>
    <ligand>
        <name>NADP(+)</name>
        <dbReference type="ChEBI" id="CHEBI:58349"/>
    </ligand>
</feature>
<evidence type="ECO:0000259" key="12">
    <source>
        <dbReference type="Pfam" id="PF00742"/>
    </source>
</evidence>
<keyword evidence="7" id="KW-0791">Threonine biosynthesis</keyword>
<evidence type="ECO:0000256" key="6">
    <source>
        <dbReference type="ARBA" id="ARBA00022605"/>
    </source>
</evidence>
<dbReference type="PANTHER" id="PTHR43331:SF1">
    <property type="entry name" value="HOMOSERINE DEHYDROGENASE"/>
    <property type="match status" value="1"/>
</dbReference>
<keyword evidence="8" id="KW-0560">Oxidoreductase</keyword>
<dbReference type="RefSeq" id="WP_369610049.1">
    <property type="nucleotide sequence ID" value="NZ_AP031322.1"/>
</dbReference>
<dbReference type="InterPro" id="IPR005106">
    <property type="entry name" value="Asp/hSer_DH_NAD-bd"/>
</dbReference>
<comment type="pathway">
    <text evidence="2">Amino-acid biosynthesis; L-methionine biosynthesis via de novo pathway; L-homoserine from L-aspartate: step 3/3.</text>
</comment>
<organism evidence="14">
    <name type="scientific">Sulfurisphaera javensis</name>
    <dbReference type="NCBI Taxonomy" id="2049879"/>
    <lineage>
        <taxon>Archaea</taxon>
        <taxon>Thermoproteota</taxon>
        <taxon>Thermoprotei</taxon>
        <taxon>Sulfolobales</taxon>
        <taxon>Sulfolobaceae</taxon>
        <taxon>Sulfurisphaera</taxon>
    </lineage>
</organism>
<dbReference type="EMBL" id="AP031322">
    <property type="protein sequence ID" value="BFH74549.1"/>
    <property type="molecule type" value="Genomic_DNA"/>
</dbReference>
<feature type="binding site" evidence="11">
    <location>
        <position position="187"/>
    </location>
    <ligand>
        <name>L-homoserine</name>
        <dbReference type="ChEBI" id="CHEBI:57476"/>
    </ligand>
</feature>
<accession>A0AAT9GUI8</accession>
<keyword evidence="11" id="KW-0521">NADP</keyword>
<evidence type="ECO:0000256" key="10">
    <source>
        <dbReference type="PIRSR" id="PIRSR036497-1"/>
    </source>
</evidence>
<dbReference type="GeneID" id="92355451"/>
<dbReference type="SUPFAM" id="SSF55347">
    <property type="entry name" value="Glyceraldehyde-3-phosphate dehydrogenase-like, C-terminal domain"/>
    <property type="match status" value="1"/>
</dbReference>
<feature type="active site" description="Proton donor" evidence="10">
    <location>
        <position position="202"/>
    </location>
</feature>
<evidence type="ECO:0000256" key="2">
    <source>
        <dbReference type="ARBA" id="ARBA00005062"/>
    </source>
</evidence>
<keyword evidence="9" id="KW-0486">Methionine biosynthesis</keyword>
<feature type="domain" description="Aspartate/homoserine dehydrogenase NAD-binding" evidence="13">
    <location>
        <begin position="7"/>
        <end position="127"/>
    </location>
</feature>
<dbReference type="PROSITE" id="PS01042">
    <property type="entry name" value="HOMOSER_DHGENASE"/>
    <property type="match status" value="1"/>
</dbReference>
<dbReference type="AlphaFoldDB" id="A0AAT9GUI8"/>
<evidence type="ECO:0000313" key="14">
    <source>
        <dbReference type="EMBL" id="BFH74549.1"/>
    </source>
</evidence>
<dbReference type="Gene3D" id="3.40.50.720">
    <property type="entry name" value="NAD(P)-binding Rossmann-like Domain"/>
    <property type="match status" value="1"/>
</dbReference>
<dbReference type="InterPro" id="IPR036291">
    <property type="entry name" value="NAD(P)-bd_dom_sf"/>
</dbReference>
<dbReference type="Pfam" id="PF03447">
    <property type="entry name" value="NAD_binding_3"/>
    <property type="match status" value="1"/>
</dbReference>
<comment type="similarity">
    <text evidence="3">Belongs to the homoserine dehydrogenase family.</text>
</comment>
<evidence type="ECO:0000256" key="5">
    <source>
        <dbReference type="ARBA" id="ARBA00013376"/>
    </source>
</evidence>
<dbReference type="NCBIfam" id="NF004976">
    <property type="entry name" value="PRK06349.1"/>
    <property type="match status" value="1"/>
</dbReference>
<dbReference type="InterPro" id="IPR001342">
    <property type="entry name" value="HDH_cat"/>
</dbReference>
<dbReference type="Gene3D" id="3.30.360.10">
    <property type="entry name" value="Dihydrodipicolinate Reductase, domain 2"/>
    <property type="match status" value="1"/>
</dbReference>
<name>A0AAT9GUI8_9CREN</name>
<evidence type="ECO:0000256" key="9">
    <source>
        <dbReference type="ARBA" id="ARBA00023167"/>
    </source>
</evidence>
<gene>
    <name evidence="14" type="ORF">SJAV_24930</name>
</gene>
<evidence type="ECO:0000259" key="13">
    <source>
        <dbReference type="Pfam" id="PF03447"/>
    </source>
</evidence>
<dbReference type="FunFam" id="3.30.360.10:FF:000005">
    <property type="entry name" value="Homoserine dehydrogenase"/>
    <property type="match status" value="1"/>
</dbReference>
<sequence length="306" mass="33671">MKLLLFGFGNVGKSFRKLLHEKKNKVTELNDVEIAGIVTRKGIMLKDKEEFTADMQGDVFKAYEIVKPDVIIDVSSANYKDGEPSLSLYKDAIKDRVSIITTNKAPLALAYNEIFSLAKSKGVKIGFQGTVMSGTPSINLYRVLPASEVKRIRGILNGTTNFILTLMSKGSSFEEALKEAQRRGYAEEDPTLDINGFDAAAKVTILANYMLNKNVTIHNVKFEGINKDLPKQGKVKLIAYGDENDVWVKPKILDPEDPLYSVDGVENALEITTDIQTILIRGPGAGPLNAAYAALSDLILLKRNCL</sequence>
<dbReference type="PANTHER" id="PTHR43331">
    <property type="entry name" value="HOMOSERINE DEHYDROGENASE"/>
    <property type="match status" value="1"/>
</dbReference>
<evidence type="ECO:0000256" key="11">
    <source>
        <dbReference type="PIRSR" id="PIRSR036497-2"/>
    </source>
</evidence>
<evidence type="ECO:0000256" key="8">
    <source>
        <dbReference type="ARBA" id="ARBA00023002"/>
    </source>
</evidence>
<dbReference type="GO" id="GO:0004412">
    <property type="term" value="F:homoserine dehydrogenase activity"/>
    <property type="evidence" value="ECO:0007669"/>
    <property type="project" value="UniProtKB-EC"/>
</dbReference>
<evidence type="ECO:0000256" key="1">
    <source>
        <dbReference type="ARBA" id="ARBA00005056"/>
    </source>
</evidence>
<dbReference type="SUPFAM" id="SSF51735">
    <property type="entry name" value="NAD(P)-binding Rossmann-fold domains"/>
    <property type="match status" value="1"/>
</dbReference>
<dbReference type="KEGG" id="sjv:SJAV_24930"/>
<dbReference type="PIRSF" id="PIRSF036497">
    <property type="entry name" value="HDH_short"/>
    <property type="match status" value="1"/>
</dbReference>
<evidence type="ECO:0000256" key="7">
    <source>
        <dbReference type="ARBA" id="ARBA00022697"/>
    </source>
</evidence>
<dbReference type="EC" id="1.1.1.3" evidence="4"/>
<feature type="binding site" evidence="11">
    <location>
        <position position="104"/>
    </location>
    <ligand>
        <name>NADPH</name>
        <dbReference type="ChEBI" id="CHEBI:57783"/>
    </ligand>
</feature>
<evidence type="ECO:0000256" key="3">
    <source>
        <dbReference type="ARBA" id="ARBA00006753"/>
    </source>
</evidence>
<dbReference type="InterPro" id="IPR022697">
    <property type="entry name" value="HDH_short"/>
</dbReference>
<comment type="pathway">
    <text evidence="1">Amino-acid biosynthesis; L-threonine biosynthesis; L-threonine from L-aspartate: step 3/5.</text>
</comment>
<feature type="domain" description="Homoserine dehydrogenase catalytic" evidence="12">
    <location>
        <begin position="141"/>
        <end position="299"/>
    </location>
</feature>
<dbReference type="GO" id="GO:0050661">
    <property type="term" value="F:NADP binding"/>
    <property type="evidence" value="ECO:0007669"/>
    <property type="project" value="InterPro"/>
</dbReference>
<dbReference type="GO" id="GO:0009088">
    <property type="term" value="P:threonine biosynthetic process"/>
    <property type="evidence" value="ECO:0007669"/>
    <property type="project" value="UniProtKB-KW"/>
</dbReference>
<reference evidence="14" key="1">
    <citation type="submission" date="2024-03" db="EMBL/GenBank/DDBJ databases">
        <title>Complete genome sequence of Sulfurisphaera javensis strain KD-1.</title>
        <authorList>
            <person name="Sakai H."/>
            <person name="Nur N."/>
            <person name="Suwanto A."/>
            <person name="Kurosawa N."/>
        </authorList>
    </citation>
    <scope>NUCLEOTIDE SEQUENCE</scope>
    <source>
        <strain evidence="14">KD-1</strain>
    </source>
</reference>